<comment type="subunit">
    <text evidence="8">Component of the gamma-tubulin ring complex (gTuRC) consisting of TUBGCP2, TUBGCP3, TUBGCP4, TUBGCP5 and TUBGCP6 and gamma-tubulin TUBG1 or TUBG2. TUBGCP2, TUBGCP3, TUBGCP4, TUBGCP5 and TUBGCP6 assemble in a 5:5:2:1:1 stoichiometry; each is associated with a gamma-tubulin, thereby arranging 14 gamma-tubulins in a helical manner. Gamma-tubulin at the first position is blocked by TUBGCP3 at the last position, allowing 13 protafilaments to grow into a microtubule. The gTuRC (via TUBGCP3 and TUBGCP6) interacts with ACTB and MZT1; the interactions form a luminal bridge that stabilizes the initial structure during complex assembly. The gTuRC (via TUBGCP2) interacts with MZT2A/MZT2B and CDK5RAP2 (via CM1 motif); the interactions play a role in gTuRC activation.</text>
</comment>
<dbReference type="Pfam" id="PF17681">
    <property type="entry name" value="GCP_N_terminal"/>
    <property type="match status" value="1"/>
</dbReference>
<dbReference type="GO" id="GO:0000278">
    <property type="term" value="P:mitotic cell cycle"/>
    <property type="evidence" value="ECO:0007669"/>
    <property type="project" value="TreeGrafter"/>
</dbReference>
<feature type="domain" description="Gamma tubulin complex component C-terminal" evidence="10">
    <location>
        <begin position="1483"/>
        <end position="1785"/>
    </location>
</feature>
<dbReference type="GO" id="GO:0051225">
    <property type="term" value="P:spindle assembly"/>
    <property type="evidence" value="ECO:0007669"/>
    <property type="project" value="TreeGrafter"/>
</dbReference>
<evidence type="ECO:0000259" key="11">
    <source>
        <dbReference type="Pfam" id="PF17681"/>
    </source>
</evidence>
<dbReference type="GO" id="GO:0051011">
    <property type="term" value="F:microtubule minus-end binding"/>
    <property type="evidence" value="ECO:0007669"/>
    <property type="project" value="TreeGrafter"/>
</dbReference>
<dbReference type="GO" id="GO:0031122">
    <property type="term" value="P:cytoplasmic microtubule organization"/>
    <property type="evidence" value="ECO:0007669"/>
    <property type="project" value="TreeGrafter"/>
</dbReference>
<sequence>MASITQLLDDLCEAHLPAAGALPARRGLDRRRAKQCLKKVAYNMLFPSLFQEETPKLQPELSKLPVKNKILMLSFNLRVGGLGPDADRLEDLVDQLQAAPSCPLGEVASVLDLLVQLAGTGPPRELPRKRDYFLDNKYVGRNVPYRGYDCCDLRALEMDAESLICREEYLCRDMAQKTLQMMEAPPGTGLPTFGRFSLGDSCDKFERDTRTSLFGALVHSRTFDMDIRLDLPPVPDSVDLSGLAIKVPQSMDQSEDEGFQSASNLTPDSQSEPSVTPDLDVWEAVLTYEASKRRCWERIGCPPGHREEPYLTEAGREAFDKFCRLCEGGLQVLGGSLLPALQHILVQECELVKDTLNVLIGVASATFSLCQPAQAFVVKPGVYVSGTSPESMRGLLSEVAVCGTYYVRLSRFSLQPVLDATCSKGLVFQAFTSGVRRYLQYYRACVLSTPPTLSLLTISFLFKKLGRQLRYLAELCGVGTGLPGTSGGGGSKAVFPTGVKLLSYLYQEALDNCSNEHYPVLLSLLKTSCEPYTRFIHDWVYSGVFRDAYGEFMIQVNEDYLGCRDKFYWTHGYVLISEEVEDCVPVFLKHIANDVYVCGKTINLLKLCCPRHYLCWSDVPVPRISVSFSLEELKEIEEDCAVYVGRMERVARYSSVSKEEKELRVEIAKQELIAHAREAAARVLSALSDQQVSERAAVDARKREQFQKLKEQFVRDQERRLAARQEEADDDFSYARELREREKRLQALEEELEQRTRRALVEHYSRLSAEAARREQRALWRLQRRRLGEARRCFLLADQTRLQELLKEVSEGMCRQPLAERALATCLPGPGAAHPQAVSPDVEPPDVEPPGGGQGHDPTSAEQHMAVLSPRSPGSPTAETKPFSAGVSIQDFLPMGLGVEQPMEASVAPMPGNAPILGEAPVLGVTPFPGESPLLEQALQNISSDLPFSSAEEVPTVAGMQPSRGQEYDFSTVLRPALTTQASPGPLRAAGDDSGHEGPQLRWDTPMKLNTWIPEVLVAQPHLPPPRPGPAEEGSIGCQDQLLTYTSGGGASSVGHASETAPSQPRWSIPGHVSNTSIKNGENVSDVVPSRPRWSVHGHVSDASIKNGENVLDVVPSRPRWSVHGHVSDASIKIGENVSDVVPSRPRWSVHGHVSDANIKIGENVSDVASSRPRWSVHGHVSDANIKIGENVSDVASSRPRWSVHGHVSDASIKIGENVSDVVPSRPRWSVHGHLSDASIKTGENVSDVASSRPRWNIHASQLHTMLGALSEEAGPPTSGAHLSPSGHVVQSDLGAQSSSLERDPQLPSEMAQVATLVSTEEGDLQVECSAAAVPSTLGDRVPEEPGSDGEPGPRHSGDSTASPSLPLTLQAGEVAQSSPGGEEWAYLEGLAVRYHLEQYPDSYEAMSEPPAAHLLPHVLARSSSSPVASRALPATDETAVQLSELLTLPVLLKHSLSAPLAAHVSLVNKAAVDFYFVELHLGTHLETLRHFLLMEDGEFAQSLSDLLFEKLGSGQTPGELLSPVALGSVLSKALQYSLHGDSPLAANLSFALKFLPEVFAPNAPDVLSCLELRYKVDWPLNIVITESCLSKYGRIFSFLLQLKLMMWTLKDICGHLKRTALVSQAAGSVQLRQLQLFKHEMQHFVKVIQGYVATQILHVTWCEFRSKLAAVGTLEEVQRAHAEYLNKAVFRGLLTEKAAPVMNIIHSIFSLVLKFRSQLISQAWGPAAQSRGAEHPNFTLMQQSYSTFKYYSHFLFKVVTKLVNRGYQPHLEDFLLRINFNNYYQDA</sequence>
<reference evidence="14" key="1">
    <citation type="submission" date="2025-08" db="UniProtKB">
        <authorList>
            <consortium name="RefSeq"/>
        </authorList>
    </citation>
    <scope>IDENTIFICATION</scope>
</reference>
<feature type="region of interest" description="Disordered" evidence="9">
    <location>
        <begin position="1271"/>
        <end position="1308"/>
    </location>
</feature>
<evidence type="ECO:0000256" key="2">
    <source>
        <dbReference type="ARBA" id="ARBA00010337"/>
    </source>
</evidence>
<dbReference type="PANTHER" id="PTHR19302:SF70">
    <property type="entry name" value="GAMMA-TUBULIN COMPLEX COMPONENT 6"/>
    <property type="match status" value="1"/>
</dbReference>
<name>A0A8B7AZB2_ORYAF</name>
<dbReference type="Proteomes" id="UP000694850">
    <property type="component" value="Unplaced"/>
</dbReference>
<accession>A0A8B7AZB2</accession>
<evidence type="ECO:0000256" key="8">
    <source>
        <dbReference type="ARBA" id="ARBA00093551"/>
    </source>
</evidence>
<protein>
    <recommendedName>
        <fullName evidence="6">Gamma-tubulin complex component 6</fullName>
    </recommendedName>
</protein>
<evidence type="ECO:0000256" key="4">
    <source>
        <dbReference type="ARBA" id="ARBA00022701"/>
    </source>
</evidence>
<evidence type="ECO:0000259" key="12">
    <source>
        <dbReference type="Pfam" id="PF19340"/>
    </source>
</evidence>
<evidence type="ECO:0000313" key="13">
    <source>
        <dbReference type="Proteomes" id="UP000694850"/>
    </source>
</evidence>
<dbReference type="FunFam" id="1.20.120.1900:FF:000004">
    <property type="entry name" value="gamma-tubulin complex component 6 isoform X1"/>
    <property type="match status" value="1"/>
</dbReference>
<evidence type="ECO:0000256" key="3">
    <source>
        <dbReference type="ARBA" id="ARBA00022490"/>
    </source>
</evidence>
<dbReference type="GO" id="GO:0005813">
    <property type="term" value="C:centrosome"/>
    <property type="evidence" value="ECO:0007669"/>
    <property type="project" value="UniProtKB-SubCell"/>
</dbReference>
<feature type="compositionally biased region" description="Polar residues" evidence="9">
    <location>
        <begin position="1073"/>
        <end position="1083"/>
    </location>
</feature>
<evidence type="ECO:0000256" key="6">
    <source>
        <dbReference type="ARBA" id="ARBA00071901"/>
    </source>
</evidence>
<dbReference type="GO" id="GO:0000922">
    <property type="term" value="C:spindle pole"/>
    <property type="evidence" value="ECO:0007669"/>
    <property type="project" value="InterPro"/>
</dbReference>
<feature type="compositionally biased region" description="Polar residues" evidence="9">
    <location>
        <begin position="260"/>
        <end position="274"/>
    </location>
</feature>
<dbReference type="Pfam" id="PF04130">
    <property type="entry name" value="GCP_C_terminal"/>
    <property type="match status" value="1"/>
</dbReference>
<dbReference type="OrthoDB" id="775571at2759"/>
<comment type="function">
    <text evidence="7">Component of the gamma-tubulin ring complex (gTuRC) which mediates microtubule nucleation. The gTuRC regulates the minus-end nucleation of alpha-beta tubulin heterodimers that grow into microtubule protafilaments, a critical step in centrosome duplication and spindle formation.</text>
</comment>
<keyword evidence="13" id="KW-1185">Reference proteome</keyword>
<feature type="region of interest" description="Disordered" evidence="9">
    <location>
        <begin position="250"/>
        <end position="276"/>
    </location>
</feature>
<feature type="region of interest" description="Disordered" evidence="9">
    <location>
        <begin position="830"/>
        <end position="860"/>
    </location>
</feature>
<dbReference type="InterPro" id="IPR042241">
    <property type="entry name" value="GCP_C_sf"/>
</dbReference>
<evidence type="ECO:0000313" key="14">
    <source>
        <dbReference type="RefSeq" id="XP_007952954.1"/>
    </source>
</evidence>
<dbReference type="RefSeq" id="XP_007952954.1">
    <property type="nucleotide sequence ID" value="XM_007954763.1"/>
</dbReference>
<dbReference type="GO" id="GO:0051321">
    <property type="term" value="P:meiotic cell cycle"/>
    <property type="evidence" value="ECO:0007669"/>
    <property type="project" value="TreeGrafter"/>
</dbReference>
<dbReference type="GO" id="GO:0005874">
    <property type="term" value="C:microtubule"/>
    <property type="evidence" value="ECO:0007669"/>
    <property type="project" value="UniProtKB-KW"/>
</dbReference>
<dbReference type="Pfam" id="PF19340">
    <property type="entry name" value="GCP6_N"/>
    <property type="match status" value="1"/>
</dbReference>
<dbReference type="InterPro" id="IPR041470">
    <property type="entry name" value="GCP_N"/>
</dbReference>
<comment type="subcellular location">
    <subcellularLocation>
        <location evidence="1">Cytoplasm</location>
        <location evidence="1">Cytoskeleton</location>
        <location evidence="1">Microtubule organizing center</location>
        <location evidence="1">Centrosome</location>
    </subcellularLocation>
</comment>
<proteinExistence type="inferred from homology"/>
<evidence type="ECO:0000256" key="1">
    <source>
        <dbReference type="ARBA" id="ARBA00004300"/>
    </source>
</evidence>
<dbReference type="GO" id="GO:0043015">
    <property type="term" value="F:gamma-tubulin binding"/>
    <property type="evidence" value="ECO:0007669"/>
    <property type="project" value="InterPro"/>
</dbReference>
<comment type="similarity">
    <text evidence="2">Belongs to the TUBGCP family.</text>
</comment>
<dbReference type="GO" id="GO:0007020">
    <property type="term" value="P:microtubule nucleation"/>
    <property type="evidence" value="ECO:0007669"/>
    <property type="project" value="InterPro"/>
</dbReference>
<organism evidence="13 14">
    <name type="scientific">Orycteropus afer afer</name>
    <dbReference type="NCBI Taxonomy" id="1230840"/>
    <lineage>
        <taxon>Eukaryota</taxon>
        <taxon>Metazoa</taxon>
        <taxon>Chordata</taxon>
        <taxon>Craniata</taxon>
        <taxon>Vertebrata</taxon>
        <taxon>Euteleostomi</taxon>
        <taxon>Mammalia</taxon>
        <taxon>Eutheria</taxon>
        <taxon>Afrotheria</taxon>
        <taxon>Tubulidentata</taxon>
        <taxon>Orycteropodidae</taxon>
        <taxon>Orycteropus</taxon>
    </lineage>
</organism>
<evidence type="ECO:0000256" key="5">
    <source>
        <dbReference type="ARBA" id="ARBA00023212"/>
    </source>
</evidence>
<dbReference type="InterPro" id="IPR007259">
    <property type="entry name" value="GCP"/>
</dbReference>
<dbReference type="PANTHER" id="PTHR19302">
    <property type="entry name" value="GAMMA TUBULIN COMPLEX PROTEIN"/>
    <property type="match status" value="1"/>
</dbReference>
<feature type="domain" description="Gamma tubulin complex component protein N-terminal" evidence="11">
    <location>
        <begin position="352"/>
        <end position="621"/>
    </location>
</feature>
<feature type="region of interest" description="Disordered" evidence="9">
    <location>
        <begin position="1333"/>
        <end position="1366"/>
    </location>
</feature>
<dbReference type="InterPro" id="IPR040457">
    <property type="entry name" value="GCP_C"/>
</dbReference>
<dbReference type="GO" id="GO:0000930">
    <property type="term" value="C:gamma-tubulin complex"/>
    <property type="evidence" value="ECO:0007669"/>
    <property type="project" value="TreeGrafter"/>
</dbReference>
<dbReference type="InterPro" id="IPR045818">
    <property type="entry name" value="GCP6_N"/>
</dbReference>
<dbReference type="GeneID" id="103209000"/>
<keyword evidence="4" id="KW-0493">Microtubule</keyword>
<feature type="region of interest" description="Disordered" evidence="9">
    <location>
        <begin position="1045"/>
        <end position="1092"/>
    </location>
</feature>
<dbReference type="Gene3D" id="1.20.120.1900">
    <property type="entry name" value="Gamma-tubulin complex, C-terminal domain"/>
    <property type="match status" value="1"/>
</dbReference>
<dbReference type="CTD" id="85378"/>
<feature type="domain" description="Gamma-tubulin complex component 6 N-terminal" evidence="12">
    <location>
        <begin position="29"/>
        <end position="339"/>
    </location>
</feature>
<keyword evidence="5" id="KW-0206">Cytoskeleton</keyword>
<evidence type="ECO:0000256" key="7">
    <source>
        <dbReference type="ARBA" id="ARBA00093416"/>
    </source>
</evidence>
<evidence type="ECO:0000259" key="10">
    <source>
        <dbReference type="Pfam" id="PF04130"/>
    </source>
</evidence>
<gene>
    <name evidence="14" type="primary">TUBGCP6</name>
</gene>
<keyword evidence="3" id="KW-0963">Cytoplasm</keyword>
<evidence type="ECO:0000256" key="9">
    <source>
        <dbReference type="SAM" id="MobiDB-lite"/>
    </source>
</evidence>